<dbReference type="InterPro" id="IPR037460">
    <property type="entry name" value="SEST-like"/>
</dbReference>
<dbReference type="PANTHER" id="PTHR37981">
    <property type="entry name" value="LIPASE 2"/>
    <property type="match status" value="1"/>
</dbReference>
<dbReference type="Proteomes" id="UP000639606">
    <property type="component" value="Unassembled WGS sequence"/>
</dbReference>
<dbReference type="GO" id="GO:0016788">
    <property type="term" value="F:hydrolase activity, acting on ester bonds"/>
    <property type="evidence" value="ECO:0007669"/>
    <property type="project" value="InterPro"/>
</dbReference>
<organism evidence="4 5">
    <name type="scientific">Saccharothrix coeruleofusca</name>
    <dbReference type="NCBI Taxonomy" id="33919"/>
    <lineage>
        <taxon>Bacteria</taxon>
        <taxon>Bacillati</taxon>
        <taxon>Actinomycetota</taxon>
        <taxon>Actinomycetes</taxon>
        <taxon>Pseudonocardiales</taxon>
        <taxon>Pseudonocardiaceae</taxon>
        <taxon>Saccharothrix</taxon>
    </lineage>
</organism>
<gene>
    <name evidence="4" type="ORF">GCM10010185_41590</name>
</gene>
<protein>
    <recommendedName>
        <fullName evidence="3">SGNH hydrolase-type esterase domain-containing protein</fullName>
    </recommendedName>
</protein>
<comment type="caution">
    <text evidence="4">The sequence shown here is derived from an EMBL/GenBank/DDBJ whole genome shotgun (WGS) entry which is preliminary data.</text>
</comment>
<keyword evidence="5" id="KW-1185">Reference proteome</keyword>
<dbReference type="SUPFAM" id="SSF52266">
    <property type="entry name" value="SGNH hydrolase"/>
    <property type="match status" value="1"/>
</dbReference>
<dbReference type="RefSeq" id="WP_189224961.1">
    <property type="nucleotide sequence ID" value="NZ_BMRG01000008.1"/>
</dbReference>
<keyword evidence="2" id="KW-1015">Disulfide bond</keyword>
<proteinExistence type="predicted"/>
<accession>A0A918AR26</accession>
<dbReference type="EMBL" id="BMRG01000008">
    <property type="protein sequence ID" value="GGP64729.1"/>
    <property type="molecule type" value="Genomic_DNA"/>
</dbReference>
<dbReference type="Gene3D" id="3.40.50.1110">
    <property type="entry name" value="SGNH hydrolase"/>
    <property type="match status" value="1"/>
</dbReference>
<dbReference type="InterPro" id="IPR013830">
    <property type="entry name" value="SGNH_hydro"/>
</dbReference>
<feature type="active site" evidence="1">
    <location>
        <position position="309"/>
    </location>
</feature>
<evidence type="ECO:0000259" key="3">
    <source>
        <dbReference type="Pfam" id="PF13472"/>
    </source>
</evidence>
<dbReference type="InterPro" id="IPR036514">
    <property type="entry name" value="SGNH_hydro_sf"/>
</dbReference>
<evidence type="ECO:0000256" key="1">
    <source>
        <dbReference type="PIRSR" id="PIRSR637460-1"/>
    </source>
</evidence>
<feature type="domain" description="SGNH hydrolase-type esterase" evidence="3">
    <location>
        <begin position="45"/>
        <end position="316"/>
    </location>
</feature>
<sequence length="354" mass="38281">MRSTLRRFAALVMVLPLLALLLVVGDSPFPEPPGPSRDAPTAAVALGDSTMSGEGAGDYEPGTDGEAGNWCHRSRAAQIFKTPIPDVDRVFNLACSGSNAEQVGLTDQVRNTEGSQARQLAAIAREHRVTAVVVAVGANDDPRFSDVLGQCLQAWFQRRADCSDVLADQWRERVARMTPKVERALRDIRSVLRDEGYTDRSYTLVLQSYASPVSPDLPAGLQNLAGCPLRTRDMRWVRDTAVGELSAALRTAALATDARFLDLSRAGEGHEACAGGDDQGTEWFTRLTVDFDGLRDQGRAPHALQESFHPNARGHEQFGRCLGQFLATTDRAAACVAGEDGTLRAVPERDRAPA</sequence>
<dbReference type="GO" id="GO:0006629">
    <property type="term" value="P:lipid metabolic process"/>
    <property type="evidence" value="ECO:0007669"/>
    <property type="project" value="TreeGrafter"/>
</dbReference>
<dbReference type="Pfam" id="PF13472">
    <property type="entry name" value="Lipase_GDSL_2"/>
    <property type="match status" value="1"/>
</dbReference>
<name>A0A918AR26_9PSEU</name>
<feature type="disulfide bond" evidence="2">
    <location>
        <begin position="71"/>
        <end position="95"/>
    </location>
</feature>
<dbReference type="AlphaFoldDB" id="A0A918AR26"/>
<evidence type="ECO:0000313" key="4">
    <source>
        <dbReference type="EMBL" id="GGP64729.1"/>
    </source>
</evidence>
<feature type="disulfide bond" evidence="2">
    <location>
        <begin position="151"/>
        <end position="162"/>
    </location>
</feature>
<reference evidence="4" key="1">
    <citation type="journal article" date="2014" name="Int. J. Syst. Evol. Microbiol.">
        <title>Complete genome sequence of Corynebacterium casei LMG S-19264T (=DSM 44701T), isolated from a smear-ripened cheese.</title>
        <authorList>
            <consortium name="US DOE Joint Genome Institute (JGI-PGF)"/>
            <person name="Walter F."/>
            <person name="Albersmeier A."/>
            <person name="Kalinowski J."/>
            <person name="Ruckert C."/>
        </authorList>
    </citation>
    <scope>NUCLEOTIDE SEQUENCE</scope>
    <source>
        <strain evidence="4">JCM 3313</strain>
    </source>
</reference>
<feature type="active site" description="Nucleophile" evidence="1">
    <location>
        <position position="49"/>
    </location>
</feature>
<dbReference type="PANTHER" id="PTHR37981:SF1">
    <property type="entry name" value="SGNH HYDROLASE-TYPE ESTERASE DOMAIN-CONTAINING PROTEIN"/>
    <property type="match status" value="1"/>
</dbReference>
<reference evidence="4" key="2">
    <citation type="submission" date="2020-09" db="EMBL/GenBank/DDBJ databases">
        <authorList>
            <person name="Sun Q."/>
            <person name="Ohkuma M."/>
        </authorList>
    </citation>
    <scope>NUCLEOTIDE SEQUENCE</scope>
    <source>
        <strain evidence="4">JCM 3313</strain>
    </source>
</reference>
<evidence type="ECO:0000256" key="2">
    <source>
        <dbReference type="PIRSR" id="PIRSR637460-2"/>
    </source>
</evidence>
<evidence type="ECO:0000313" key="5">
    <source>
        <dbReference type="Proteomes" id="UP000639606"/>
    </source>
</evidence>